<sequence>MKSILNANQVYDLLLDSNIIGANGYISFELANIKVRIDTTDTVGITLQAWLKQWFLENDIYFSEPANTQDFPDFYLHNTNKKSNMLEVKAFKYSRSPAFDIANFESYCASLEQEAYRLDADYIIFGYDMNKEGYITIKKVWLKKIWEITGSSSRFPLKTQVKRDVIYNIRPSINFKNGTEPDFKNKEDLLKAIYETLILYRGNKVANTWIKNTIESYYNYTNQRLEIL</sequence>
<organism evidence="1 2">
    <name type="scientific">Anaerosalibacter massiliensis</name>
    <dbReference type="NCBI Taxonomy" id="1347392"/>
    <lineage>
        <taxon>Bacteria</taxon>
        <taxon>Bacillati</taxon>
        <taxon>Bacillota</taxon>
        <taxon>Tissierellia</taxon>
        <taxon>Tissierellales</taxon>
        <taxon>Sporanaerobacteraceae</taxon>
        <taxon>Anaerosalibacter</taxon>
    </lineage>
</organism>
<keyword evidence="1" id="KW-0540">Nuclease</keyword>
<accession>A0A9X2MLV1</accession>
<evidence type="ECO:0000313" key="2">
    <source>
        <dbReference type="Proteomes" id="UP001142078"/>
    </source>
</evidence>
<dbReference type="AlphaFoldDB" id="A0A9X2MLV1"/>
<comment type="caution">
    <text evidence="1">The sequence shown here is derived from an EMBL/GenBank/DDBJ whole genome shotgun (WGS) entry which is preliminary data.</text>
</comment>
<keyword evidence="1" id="KW-0378">Hydrolase</keyword>
<protein>
    <submittedName>
        <fullName evidence="1">NgoBV family restriction endonuclease</fullName>
        <ecNumber evidence="1">3.1.21.-</ecNumber>
    </submittedName>
</protein>
<dbReference type="InterPro" id="IPR019064">
    <property type="entry name" value="Restrct_endonuc_II_NlaIV"/>
</dbReference>
<evidence type="ECO:0000313" key="1">
    <source>
        <dbReference type="EMBL" id="MCR2043551.1"/>
    </source>
</evidence>
<proteinExistence type="predicted"/>
<gene>
    <name evidence="1" type="ORF">NSA23_05400</name>
</gene>
<dbReference type="RefSeq" id="WP_257490314.1">
    <property type="nucleotide sequence ID" value="NZ_JANJZL010000003.1"/>
</dbReference>
<keyword evidence="1" id="KW-0255">Endonuclease</keyword>
<dbReference type="Proteomes" id="UP001142078">
    <property type="component" value="Unassembled WGS sequence"/>
</dbReference>
<reference evidence="1" key="1">
    <citation type="submission" date="2022-07" db="EMBL/GenBank/DDBJ databases">
        <title>Enhanced cultured diversity of the mouse gut microbiota enables custom-made synthetic communities.</title>
        <authorList>
            <person name="Afrizal A."/>
        </authorList>
    </citation>
    <scope>NUCLEOTIDE SEQUENCE</scope>
    <source>
        <strain evidence="1">DSM 29482</strain>
    </source>
</reference>
<dbReference type="Pfam" id="PF09564">
    <property type="entry name" value="RE_NgoBV"/>
    <property type="match status" value="1"/>
</dbReference>
<dbReference type="GO" id="GO:0009036">
    <property type="term" value="F:type II site-specific deoxyribonuclease activity"/>
    <property type="evidence" value="ECO:0007669"/>
    <property type="project" value="InterPro"/>
</dbReference>
<dbReference type="EMBL" id="JANJZL010000003">
    <property type="protein sequence ID" value="MCR2043551.1"/>
    <property type="molecule type" value="Genomic_DNA"/>
</dbReference>
<keyword evidence="2" id="KW-1185">Reference proteome</keyword>
<name>A0A9X2MLV1_9FIRM</name>
<dbReference type="EC" id="3.1.21.-" evidence="1"/>